<organism evidence="3 4">
    <name type="scientific">Octadecabacter ascidiaceicola</name>
    <dbReference type="NCBI Taxonomy" id="1655543"/>
    <lineage>
        <taxon>Bacteria</taxon>
        <taxon>Pseudomonadati</taxon>
        <taxon>Pseudomonadota</taxon>
        <taxon>Alphaproteobacteria</taxon>
        <taxon>Rhodobacterales</taxon>
        <taxon>Roseobacteraceae</taxon>
        <taxon>Octadecabacter</taxon>
    </lineage>
</organism>
<comment type="similarity">
    <text evidence="1">Belongs to the LDH2/MDH2 oxidoreductase family.</text>
</comment>
<dbReference type="InterPro" id="IPR043143">
    <property type="entry name" value="Mal/L-sulf/L-lact_DH-like_NADP"/>
</dbReference>
<dbReference type="RefSeq" id="WP_093995267.1">
    <property type="nucleotide sequence ID" value="NZ_FXYD01000001.1"/>
</dbReference>
<evidence type="ECO:0000256" key="2">
    <source>
        <dbReference type="ARBA" id="ARBA00023002"/>
    </source>
</evidence>
<dbReference type="EC" id="1.1.1.338" evidence="3"/>
<evidence type="ECO:0000256" key="1">
    <source>
        <dbReference type="ARBA" id="ARBA00006056"/>
    </source>
</evidence>
<protein>
    <submittedName>
        <fullName evidence="3">(2R)-3-sulfolactate dehydrogenase (NADP(+))</fullName>
        <ecNumber evidence="3">1.1.1.338</ecNumber>
    </submittedName>
</protein>
<dbReference type="InterPro" id="IPR043144">
    <property type="entry name" value="Mal/L-sulf/L-lact_DH-like_ah"/>
</dbReference>
<name>A0A238JS73_9RHOB</name>
<evidence type="ECO:0000313" key="4">
    <source>
        <dbReference type="Proteomes" id="UP000203464"/>
    </source>
</evidence>
<dbReference type="Proteomes" id="UP000203464">
    <property type="component" value="Unassembled WGS sequence"/>
</dbReference>
<evidence type="ECO:0000313" key="3">
    <source>
        <dbReference type="EMBL" id="SMX33037.1"/>
    </source>
</evidence>
<dbReference type="PANTHER" id="PTHR11091:SF0">
    <property type="entry name" value="MALATE DEHYDROGENASE"/>
    <property type="match status" value="1"/>
</dbReference>
<dbReference type="PANTHER" id="PTHR11091">
    <property type="entry name" value="OXIDOREDUCTASE-RELATED"/>
    <property type="match status" value="1"/>
</dbReference>
<keyword evidence="2 3" id="KW-0560">Oxidoreductase</keyword>
<keyword evidence="4" id="KW-1185">Reference proteome</keyword>
<dbReference type="Gene3D" id="1.10.1530.10">
    <property type="match status" value="1"/>
</dbReference>
<proteinExistence type="inferred from homology"/>
<dbReference type="InterPro" id="IPR036111">
    <property type="entry name" value="Mal/L-sulfo/L-lacto_DH-like_sf"/>
</dbReference>
<dbReference type="Gene3D" id="3.30.1370.60">
    <property type="entry name" value="Hypothetical oxidoreductase yiak, domain 2"/>
    <property type="match status" value="1"/>
</dbReference>
<accession>A0A238JS73</accession>
<dbReference type="InterPro" id="IPR003767">
    <property type="entry name" value="Malate/L-lactate_DH-like"/>
</dbReference>
<dbReference type="OrthoDB" id="9811519at2"/>
<gene>
    <name evidence="3" type="primary">comC_1</name>
    <name evidence="3" type="ORF">OCA8868_00870</name>
</gene>
<dbReference type="AlphaFoldDB" id="A0A238JS73"/>
<dbReference type="Pfam" id="PF02615">
    <property type="entry name" value="Ldh_2"/>
    <property type="match status" value="1"/>
</dbReference>
<sequence>MKVFVSEIEEVAKAAMIAHGAGAWQASEVARAVGRAEAFGNVICGLYYLESYCTQLKSGRVDGQVEPVVTRPKAGQVVADARFGFAQPAFSRGLPEAIEAARENGVATLAVAHAHTCTSLGFFTEQIAAAGLVGIGFTNASPVVAPPNGNKAVIGTNPISMSLPDGGMHWDFSTSAVALGKITMAKAAGESIPLGWAVDVNGEPTTNPEEALKGALVSAGGYKGWGFGLMAEVLAAGMTGSVNSLDVSGLKLPDGKPHDLGQFYILMEPGEDFGERLARVAQAVAEQDGARIPGQDRQPMGEIDVPDALWAASRALAKT</sequence>
<reference evidence="4" key="1">
    <citation type="submission" date="2017-05" db="EMBL/GenBank/DDBJ databases">
        <authorList>
            <person name="Rodrigo-Torres L."/>
            <person name="Arahal R. D."/>
            <person name="Lucena T."/>
        </authorList>
    </citation>
    <scope>NUCLEOTIDE SEQUENCE [LARGE SCALE GENOMIC DNA]</scope>
    <source>
        <strain evidence="4">CECT 8868</strain>
    </source>
</reference>
<dbReference type="GO" id="GO:0016491">
    <property type="term" value="F:oxidoreductase activity"/>
    <property type="evidence" value="ECO:0007669"/>
    <property type="project" value="UniProtKB-KW"/>
</dbReference>
<dbReference type="SUPFAM" id="SSF89733">
    <property type="entry name" value="L-sulfolactate dehydrogenase-like"/>
    <property type="match status" value="1"/>
</dbReference>
<dbReference type="EMBL" id="FXYD01000001">
    <property type="protein sequence ID" value="SMX33037.1"/>
    <property type="molecule type" value="Genomic_DNA"/>
</dbReference>